<organism evidence="11 12">
    <name type="scientific">Priestia veravalensis</name>
    <dbReference type="NCBI Taxonomy" id="1414648"/>
    <lineage>
        <taxon>Bacteria</taxon>
        <taxon>Bacillati</taxon>
        <taxon>Bacillota</taxon>
        <taxon>Bacilli</taxon>
        <taxon>Bacillales</taxon>
        <taxon>Bacillaceae</taxon>
        <taxon>Priestia</taxon>
    </lineage>
</organism>
<evidence type="ECO:0000313" key="12">
    <source>
        <dbReference type="Proteomes" id="UP000053681"/>
    </source>
</evidence>
<accession>A0A0V8JND1</accession>
<evidence type="ECO:0000256" key="1">
    <source>
        <dbReference type="ARBA" id="ARBA00004496"/>
    </source>
</evidence>
<keyword evidence="7" id="KW-0010">Activator</keyword>
<feature type="modified residue" description="4-aspartylphosphate" evidence="9">
    <location>
        <position position="54"/>
    </location>
</feature>
<dbReference type="InterPro" id="IPR048714">
    <property type="entry name" value="DpiA-like_HTH"/>
</dbReference>
<dbReference type="Pfam" id="PF20714">
    <property type="entry name" value="HTH_64"/>
    <property type="match status" value="1"/>
</dbReference>
<evidence type="ECO:0000256" key="8">
    <source>
        <dbReference type="ARBA" id="ARBA00023163"/>
    </source>
</evidence>
<dbReference type="GO" id="GO:0000156">
    <property type="term" value="F:phosphorelay response regulator activity"/>
    <property type="evidence" value="ECO:0007669"/>
    <property type="project" value="TreeGrafter"/>
</dbReference>
<comment type="subcellular location">
    <subcellularLocation>
        <location evidence="1">Cytoplasm</location>
    </subcellularLocation>
</comment>
<dbReference type="InterPro" id="IPR011006">
    <property type="entry name" value="CheY-like_superfamily"/>
</dbReference>
<reference evidence="11 12" key="1">
    <citation type="submission" date="2015-11" db="EMBL/GenBank/DDBJ databases">
        <title>Bacillus caseinolyticus sp nov.</title>
        <authorList>
            <person name="Dastager S.G."/>
            <person name="Mawlankar R."/>
        </authorList>
    </citation>
    <scope>NUCLEOTIDE SEQUENCE [LARGE SCALE GENOMIC DNA]</scope>
    <source>
        <strain evidence="11 12">SGD-V-76</strain>
    </source>
</reference>
<evidence type="ECO:0000259" key="10">
    <source>
        <dbReference type="PROSITE" id="PS50110"/>
    </source>
</evidence>
<dbReference type="Gene3D" id="3.40.50.2300">
    <property type="match status" value="1"/>
</dbReference>
<evidence type="ECO:0000256" key="4">
    <source>
        <dbReference type="ARBA" id="ARBA00023012"/>
    </source>
</evidence>
<dbReference type="InterPro" id="IPR051271">
    <property type="entry name" value="2C-system_Tx_regulators"/>
</dbReference>
<dbReference type="PANTHER" id="PTHR45526">
    <property type="entry name" value="TRANSCRIPTIONAL REGULATORY PROTEIN DPIA"/>
    <property type="match status" value="1"/>
</dbReference>
<feature type="domain" description="Response regulatory" evidence="10">
    <location>
        <begin position="3"/>
        <end position="119"/>
    </location>
</feature>
<dbReference type="RefSeq" id="WP_025910359.1">
    <property type="nucleotide sequence ID" value="NZ_KQ758637.1"/>
</dbReference>
<dbReference type="Proteomes" id="UP000053681">
    <property type="component" value="Unassembled WGS sequence"/>
</dbReference>
<dbReference type="InterPro" id="IPR001789">
    <property type="entry name" value="Sig_transdc_resp-reg_receiver"/>
</dbReference>
<dbReference type="Pfam" id="PF00072">
    <property type="entry name" value="Response_reg"/>
    <property type="match status" value="1"/>
</dbReference>
<dbReference type="EMBL" id="LNQP01000020">
    <property type="protein sequence ID" value="KSU88562.1"/>
    <property type="molecule type" value="Genomic_DNA"/>
</dbReference>
<evidence type="ECO:0000313" key="11">
    <source>
        <dbReference type="EMBL" id="KSU88562.1"/>
    </source>
</evidence>
<keyword evidence="12" id="KW-1185">Reference proteome</keyword>
<keyword evidence="8" id="KW-0804">Transcription</keyword>
<evidence type="ECO:0000256" key="2">
    <source>
        <dbReference type="ARBA" id="ARBA00022490"/>
    </source>
</evidence>
<proteinExistence type="predicted"/>
<keyword evidence="2" id="KW-0963">Cytoplasm</keyword>
<dbReference type="GeneID" id="93681312"/>
<evidence type="ECO:0000256" key="5">
    <source>
        <dbReference type="ARBA" id="ARBA00023015"/>
    </source>
</evidence>
<gene>
    <name evidence="11" type="ORF">AS180_07105</name>
</gene>
<sequence length="224" mass="25714">MLKVAIAEDDFRIAQVQERFLQEIENVKVVGKALNAKEAIEMLEQEPIDLLILDIYMPDEMGTDLLPRIRERFPEVDVIVVTAATERDILERCLRNGVVNYLIKPVKMESFIEAIEGYQKKRSLLQARDEVDQSFVNSYFGYDKQQSPVEKVLPSGIDGITLKQVKAILKGLTEGITIEEMGKKMGVSRTTARRYLEYLVSVQECHVQYDYGIVGRPERKYHLT</sequence>
<evidence type="ECO:0000256" key="9">
    <source>
        <dbReference type="PROSITE-ProRule" id="PRU00169"/>
    </source>
</evidence>
<keyword evidence="3 9" id="KW-0597">Phosphoprotein</keyword>
<dbReference type="AlphaFoldDB" id="A0A0V8JND1"/>
<dbReference type="SUPFAM" id="SSF52172">
    <property type="entry name" value="CheY-like"/>
    <property type="match status" value="1"/>
</dbReference>
<dbReference type="SMART" id="SM00448">
    <property type="entry name" value="REC"/>
    <property type="match status" value="1"/>
</dbReference>
<dbReference type="GO" id="GO:0003677">
    <property type="term" value="F:DNA binding"/>
    <property type="evidence" value="ECO:0007669"/>
    <property type="project" value="UniProtKB-KW"/>
</dbReference>
<protein>
    <submittedName>
        <fullName evidence="11">Transcriptional regulator</fullName>
    </submittedName>
</protein>
<dbReference type="GO" id="GO:0003700">
    <property type="term" value="F:DNA-binding transcription factor activity"/>
    <property type="evidence" value="ECO:0007669"/>
    <property type="project" value="InterPro"/>
</dbReference>
<evidence type="ECO:0000256" key="6">
    <source>
        <dbReference type="ARBA" id="ARBA00023125"/>
    </source>
</evidence>
<name>A0A0V8JND1_9BACI</name>
<keyword evidence="4" id="KW-0902">Two-component regulatory system</keyword>
<dbReference type="PIRSF" id="PIRSF006171">
    <property type="entry name" value="RR_citrat_malat"/>
    <property type="match status" value="1"/>
</dbReference>
<keyword evidence="5" id="KW-0805">Transcription regulation</keyword>
<evidence type="ECO:0000256" key="3">
    <source>
        <dbReference type="ARBA" id="ARBA00022553"/>
    </source>
</evidence>
<dbReference type="PANTHER" id="PTHR45526:SF6">
    <property type="entry name" value="TRANSCRIPTIONAL REGULATORY PROTEIN CITT"/>
    <property type="match status" value="1"/>
</dbReference>
<dbReference type="GO" id="GO:0005737">
    <property type="term" value="C:cytoplasm"/>
    <property type="evidence" value="ECO:0007669"/>
    <property type="project" value="UniProtKB-SubCell"/>
</dbReference>
<keyword evidence="6" id="KW-0238">DNA-binding</keyword>
<comment type="caution">
    <text evidence="11">The sequence shown here is derived from an EMBL/GenBank/DDBJ whole genome shotgun (WGS) entry which is preliminary data.</text>
</comment>
<evidence type="ECO:0000256" key="7">
    <source>
        <dbReference type="ARBA" id="ARBA00023159"/>
    </source>
</evidence>
<dbReference type="InterPro" id="IPR024187">
    <property type="entry name" value="Sig_transdc_resp-reg_cit/mal"/>
</dbReference>
<dbReference type="PROSITE" id="PS50110">
    <property type="entry name" value="RESPONSE_REGULATORY"/>
    <property type="match status" value="1"/>
</dbReference>